<sequence>MERKNQHNRNQIEQDLFQYEMGIELGAEIEQEKRKHQKEFDRERASGDFKEQRNNSINQRNRK</sequence>
<evidence type="ECO:0000313" key="2">
    <source>
        <dbReference type="EMBL" id="MBS4884085.1"/>
    </source>
</evidence>
<evidence type="ECO:0000313" key="4">
    <source>
        <dbReference type="Proteomes" id="UP000284868"/>
    </source>
</evidence>
<accession>A0A415PQ85</accession>
<feature type="compositionally biased region" description="Basic and acidic residues" evidence="1">
    <location>
        <begin position="30"/>
        <end position="53"/>
    </location>
</feature>
<protein>
    <submittedName>
        <fullName evidence="3">Uncharacterized protein</fullName>
    </submittedName>
</protein>
<name>A0A415PQ85_9FIRM</name>
<evidence type="ECO:0000313" key="3">
    <source>
        <dbReference type="EMBL" id="RHM14874.1"/>
    </source>
</evidence>
<dbReference type="AlphaFoldDB" id="A0A415PQ85"/>
<reference evidence="2" key="2">
    <citation type="submission" date="2021-02" db="EMBL/GenBank/DDBJ databases">
        <title>Infant gut strain persistence is associated with maternal origin, phylogeny, and functional potential including surface adhesion and iron acquisition.</title>
        <authorList>
            <person name="Lou Y.C."/>
        </authorList>
    </citation>
    <scope>NUCLEOTIDE SEQUENCE</scope>
    <source>
        <strain evidence="2">L3_108_103G1_dasL3_108_103G1_concoct_2</strain>
    </source>
</reference>
<feature type="compositionally biased region" description="Polar residues" evidence="1">
    <location>
        <begin position="54"/>
        <end position="63"/>
    </location>
</feature>
<comment type="caution">
    <text evidence="3">The sequence shown here is derived from an EMBL/GenBank/DDBJ whole genome shotgun (WGS) entry which is preliminary data.</text>
</comment>
<evidence type="ECO:0000256" key="1">
    <source>
        <dbReference type="SAM" id="MobiDB-lite"/>
    </source>
</evidence>
<dbReference type="EMBL" id="JAGZMZ010000009">
    <property type="protein sequence ID" value="MBS4884085.1"/>
    <property type="molecule type" value="Genomic_DNA"/>
</dbReference>
<dbReference type="GeneID" id="92793438"/>
<organism evidence="3 4">
    <name type="scientific">Amedibacillus dolichus</name>
    <dbReference type="NCBI Taxonomy" id="31971"/>
    <lineage>
        <taxon>Bacteria</taxon>
        <taxon>Bacillati</taxon>
        <taxon>Bacillota</taxon>
        <taxon>Erysipelotrichia</taxon>
        <taxon>Erysipelotrichales</taxon>
        <taxon>Erysipelotrichaceae</taxon>
        <taxon>Amedibacillus</taxon>
    </lineage>
</organism>
<feature type="region of interest" description="Disordered" evidence="1">
    <location>
        <begin position="30"/>
        <end position="63"/>
    </location>
</feature>
<dbReference type="RefSeq" id="WP_004799510.1">
    <property type="nucleotide sequence ID" value="NZ_CABKNA010000004.1"/>
</dbReference>
<dbReference type="EMBL" id="QRPK01000006">
    <property type="protein sequence ID" value="RHM14874.1"/>
    <property type="molecule type" value="Genomic_DNA"/>
</dbReference>
<gene>
    <name evidence="3" type="ORF">DWZ83_02120</name>
    <name evidence="2" type="ORF">KHZ85_04895</name>
</gene>
<keyword evidence="4" id="KW-1185">Reference proteome</keyword>
<dbReference type="Proteomes" id="UP000284868">
    <property type="component" value="Unassembled WGS sequence"/>
</dbReference>
<dbReference type="OrthoDB" id="1654863at2"/>
<proteinExistence type="predicted"/>
<reference evidence="3 4" key="1">
    <citation type="submission" date="2018-08" db="EMBL/GenBank/DDBJ databases">
        <title>A genome reference for cultivated species of the human gut microbiota.</title>
        <authorList>
            <person name="Zou Y."/>
            <person name="Xue W."/>
            <person name="Luo G."/>
        </authorList>
    </citation>
    <scope>NUCLEOTIDE SEQUENCE [LARGE SCALE GENOMIC DNA]</scope>
    <source>
        <strain evidence="3 4">AF35-6BH</strain>
    </source>
</reference>
<dbReference type="Proteomes" id="UP000753219">
    <property type="component" value="Unassembled WGS sequence"/>
</dbReference>